<keyword evidence="1" id="KW-0614">Plasmid</keyword>
<evidence type="ECO:0000313" key="1">
    <source>
        <dbReference type="EMBL" id="AZG12116.1"/>
    </source>
</evidence>
<dbReference type="Proteomes" id="UP000270411">
    <property type="component" value="Plasmid unnamed1"/>
</dbReference>
<dbReference type="EMBL" id="CP033968">
    <property type="protein sequence ID" value="AZG12116.1"/>
    <property type="molecule type" value="Genomic_DNA"/>
</dbReference>
<reference evidence="2" key="1">
    <citation type="submission" date="2018-11" db="EMBL/GenBank/DDBJ databases">
        <title>FDA dAtabase for Regulatory Grade micrObial Sequences (FDA-ARGOS): Supporting development and validation of Infectious Disease Dx tests.</title>
        <authorList>
            <person name="Goldberg B."/>
            <person name="Campos J."/>
            <person name="Tallon L."/>
            <person name="Sadzewicz L."/>
            <person name="Zhao X."/>
            <person name="Vavikolanu K."/>
            <person name="Mehta A."/>
            <person name="Aluvathingal J."/>
            <person name="Nadendla S."/>
            <person name="Geyer C."/>
            <person name="Nandy P."/>
            <person name="Yan Y."/>
            <person name="Sichtig H."/>
        </authorList>
    </citation>
    <scope>NUCLEOTIDE SEQUENCE [LARGE SCALE GENOMIC DNA]</scope>
    <source>
        <strain evidence="2">FDAARGOS_614</strain>
        <plasmid evidence="2">unnamed1</plasmid>
    </source>
</reference>
<evidence type="ECO:0000313" key="2">
    <source>
        <dbReference type="Proteomes" id="UP000270411"/>
    </source>
</evidence>
<dbReference type="RefSeq" id="WP_017510866.1">
    <property type="nucleotide sequence ID" value="NZ_CP033968.1"/>
</dbReference>
<protein>
    <submittedName>
        <fullName evidence="1">Uncharacterized protein</fullName>
    </submittedName>
</protein>
<gene>
    <name evidence="1" type="ORF">EHF44_01175</name>
</gene>
<sequence length="121" mass="13470">MAQKIVRWRSNYRGEARFDVVAGPLAGETVAVRFLKPDYYEKDFRDNAGGVFLPDWGVYTREVMSSVGIVRSTLHPAGLPTDIVEAVNADFDDLRASSDPGIFFGSFLNGRYDPQVGWVAH</sequence>
<dbReference type="OrthoDB" id="8963750at2"/>
<geneLocation type="plasmid" evidence="1">
    <name>unnamed1</name>
</geneLocation>
<accession>A0A3G8GV45</accession>
<dbReference type="KEGG" id="cpau:EHF44_01175"/>
<organism evidence="1 2">
    <name type="scientific">Cupriavidus pauculus</name>
    <dbReference type="NCBI Taxonomy" id="82633"/>
    <lineage>
        <taxon>Bacteria</taxon>
        <taxon>Pseudomonadati</taxon>
        <taxon>Pseudomonadota</taxon>
        <taxon>Betaproteobacteria</taxon>
        <taxon>Burkholderiales</taxon>
        <taxon>Burkholderiaceae</taxon>
        <taxon>Cupriavidus</taxon>
    </lineage>
</organism>
<dbReference type="GeneID" id="60824564"/>
<dbReference type="AlphaFoldDB" id="A0A3G8GV45"/>
<name>A0A3G8GV45_9BURK</name>
<proteinExistence type="predicted"/>